<protein>
    <submittedName>
        <fullName evidence="2">Uncharacterized protein</fullName>
    </submittedName>
</protein>
<dbReference type="OrthoDB" id="5480098at2759"/>
<comment type="caution">
    <text evidence="2">The sequence shown here is derived from an EMBL/GenBank/DDBJ whole genome shotgun (WGS) entry which is preliminary data.</text>
</comment>
<proteinExistence type="predicted"/>
<evidence type="ECO:0000313" key="3">
    <source>
        <dbReference type="Proteomes" id="UP000578531"/>
    </source>
</evidence>
<sequence length="173" mass="18799">MAEEWQSRSAQGYQTFADPVKRCNAKTNGSDKTETFSQPPSEKASAYASAYCILRESLNDREATTEDFNAFLSIAAPHALPKEGLLHLRAIFLVGASGSTLQPDQKIQFEGGVLQHASKLMLMAPIALHLGKKLVAVKVLEKANLEAFGAAAGKRIYGGDRIPEGIPEWLKKN</sequence>
<evidence type="ECO:0000313" key="2">
    <source>
        <dbReference type="EMBL" id="KAF6237647.1"/>
    </source>
</evidence>
<dbReference type="EMBL" id="JACCJC010000012">
    <property type="protein sequence ID" value="KAF6237647.1"/>
    <property type="molecule type" value="Genomic_DNA"/>
</dbReference>
<reference evidence="2 3" key="1">
    <citation type="journal article" date="2020" name="Genomics">
        <title>Complete, high-quality genomes from long-read metagenomic sequencing of two wolf lichen thalli reveals enigmatic genome architecture.</title>
        <authorList>
            <person name="McKenzie S.K."/>
            <person name="Walston R.F."/>
            <person name="Allen J.L."/>
        </authorList>
    </citation>
    <scope>NUCLEOTIDE SEQUENCE [LARGE SCALE GENOMIC DNA]</scope>
    <source>
        <strain evidence="2">WasteWater2</strain>
    </source>
</reference>
<dbReference type="Proteomes" id="UP000578531">
    <property type="component" value="Unassembled WGS sequence"/>
</dbReference>
<dbReference type="AlphaFoldDB" id="A0A8H6FZC1"/>
<gene>
    <name evidence="2" type="ORF">HO173_003848</name>
</gene>
<organism evidence="2 3">
    <name type="scientific">Letharia columbiana</name>
    <dbReference type="NCBI Taxonomy" id="112416"/>
    <lineage>
        <taxon>Eukaryota</taxon>
        <taxon>Fungi</taxon>
        <taxon>Dikarya</taxon>
        <taxon>Ascomycota</taxon>
        <taxon>Pezizomycotina</taxon>
        <taxon>Lecanoromycetes</taxon>
        <taxon>OSLEUM clade</taxon>
        <taxon>Lecanoromycetidae</taxon>
        <taxon>Lecanorales</taxon>
        <taxon>Lecanorineae</taxon>
        <taxon>Parmeliaceae</taxon>
        <taxon>Letharia</taxon>
    </lineage>
</organism>
<name>A0A8H6FZC1_9LECA</name>
<feature type="region of interest" description="Disordered" evidence="1">
    <location>
        <begin position="20"/>
        <end position="40"/>
    </location>
</feature>
<dbReference type="GeneID" id="59285513"/>
<keyword evidence="3" id="KW-1185">Reference proteome</keyword>
<evidence type="ECO:0000256" key="1">
    <source>
        <dbReference type="SAM" id="MobiDB-lite"/>
    </source>
</evidence>
<accession>A0A8H6FZC1</accession>
<dbReference type="RefSeq" id="XP_037166965.1">
    <property type="nucleotide sequence ID" value="XM_037305772.1"/>
</dbReference>